<dbReference type="PROSITE" id="PS50004">
    <property type="entry name" value="C2"/>
    <property type="match status" value="1"/>
</dbReference>
<dbReference type="SMART" id="SM00239">
    <property type="entry name" value="C2"/>
    <property type="match status" value="1"/>
</dbReference>
<dbReference type="Gene3D" id="2.60.40.150">
    <property type="entry name" value="C2 domain"/>
    <property type="match status" value="1"/>
</dbReference>
<accession>A0A2P2NGU7</accession>
<dbReference type="PANTHER" id="PTHR32246">
    <property type="entry name" value="INGRESSION PROTEIN FIC1"/>
    <property type="match status" value="1"/>
</dbReference>
<sequence length="264" mass="29103">MVAGSKNMEQSTLEIKVISANDLKDVNLMTRMDVYAVVSISGDPHHPEQRTKTPIDREGRCNPNWNFPMTFTIHGPLAQQNQLNLVFKMRSDRALGDKDVGLVIVPIKELLDSYCREDAQSMQFVSYQVRRASGRAKGELTFSYKFNDRAAIPEVQKVRDKLAGQLPDMTYDPPPTVGCGSGTYGGPYFYPPLPPQLKAGNYAYPPPSYAAYAASAPPPDYAYPLPSYAGYAAAAPPPFDAYPPPQVGWSYIPSGEVGMIRRVC</sequence>
<dbReference type="Pfam" id="PF00168">
    <property type="entry name" value="C2"/>
    <property type="match status" value="1"/>
</dbReference>
<feature type="domain" description="C2" evidence="1">
    <location>
        <begin position="1"/>
        <end position="122"/>
    </location>
</feature>
<dbReference type="InterPro" id="IPR000008">
    <property type="entry name" value="C2_dom"/>
</dbReference>
<evidence type="ECO:0000259" key="1">
    <source>
        <dbReference type="PROSITE" id="PS50004"/>
    </source>
</evidence>
<dbReference type="CDD" id="cd04051">
    <property type="entry name" value="C2_SRC2_like"/>
    <property type="match status" value="1"/>
</dbReference>
<organism evidence="2">
    <name type="scientific">Rhizophora mucronata</name>
    <name type="common">Asiatic mangrove</name>
    <dbReference type="NCBI Taxonomy" id="61149"/>
    <lineage>
        <taxon>Eukaryota</taxon>
        <taxon>Viridiplantae</taxon>
        <taxon>Streptophyta</taxon>
        <taxon>Embryophyta</taxon>
        <taxon>Tracheophyta</taxon>
        <taxon>Spermatophyta</taxon>
        <taxon>Magnoliopsida</taxon>
        <taxon>eudicotyledons</taxon>
        <taxon>Gunneridae</taxon>
        <taxon>Pentapetalae</taxon>
        <taxon>rosids</taxon>
        <taxon>fabids</taxon>
        <taxon>Malpighiales</taxon>
        <taxon>Rhizophoraceae</taxon>
        <taxon>Rhizophora</taxon>
    </lineage>
</organism>
<name>A0A2P2NGU7_RHIMU</name>
<proteinExistence type="predicted"/>
<dbReference type="PANTHER" id="PTHR32246:SF173">
    <property type="entry name" value="C2 DOMAIN-CONTAINING PROTEIN"/>
    <property type="match status" value="1"/>
</dbReference>
<dbReference type="AlphaFoldDB" id="A0A2P2NGU7"/>
<dbReference type="EMBL" id="GGEC01061221">
    <property type="protein sequence ID" value="MBX41705.1"/>
    <property type="molecule type" value="Transcribed_RNA"/>
</dbReference>
<dbReference type="InterPro" id="IPR044750">
    <property type="entry name" value="C2_SRC2/BAP"/>
</dbReference>
<dbReference type="GO" id="GO:0006952">
    <property type="term" value="P:defense response"/>
    <property type="evidence" value="ECO:0007669"/>
    <property type="project" value="InterPro"/>
</dbReference>
<protein>
    <submittedName>
        <fullName evidence="2">Uncharacterized protein MANES_15G013300</fullName>
    </submittedName>
</protein>
<dbReference type="SUPFAM" id="SSF49562">
    <property type="entry name" value="C2 domain (Calcium/lipid-binding domain, CaLB)"/>
    <property type="match status" value="1"/>
</dbReference>
<evidence type="ECO:0000313" key="2">
    <source>
        <dbReference type="EMBL" id="MBX41705.1"/>
    </source>
</evidence>
<reference evidence="2" key="1">
    <citation type="submission" date="2018-02" db="EMBL/GenBank/DDBJ databases">
        <title>Rhizophora mucronata_Transcriptome.</title>
        <authorList>
            <person name="Meera S.P."/>
            <person name="Sreeshan A."/>
            <person name="Augustine A."/>
        </authorList>
    </citation>
    <scope>NUCLEOTIDE SEQUENCE</scope>
    <source>
        <tissue evidence="2">Leaf</tissue>
    </source>
</reference>
<dbReference type="InterPro" id="IPR035892">
    <property type="entry name" value="C2_domain_sf"/>
</dbReference>